<dbReference type="EMBL" id="LKMD01000101">
    <property type="protein sequence ID" value="PIA98818.1"/>
    <property type="molecule type" value="Genomic_DNA"/>
</dbReference>
<dbReference type="Proteomes" id="UP001302367">
    <property type="component" value="Chromosome 3"/>
</dbReference>
<evidence type="ECO:0000256" key="1">
    <source>
        <dbReference type="SAM" id="Phobius"/>
    </source>
</evidence>
<dbReference type="OrthoDB" id="3597048at2759"/>
<evidence type="ECO:0000313" key="6">
    <source>
        <dbReference type="Proteomes" id="UP001302367"/>
    </source>
</evidence>
<dbReference type="Proteomes" id="UP000230605">
    <property type="component" value="Chromosome 3"/>
</dbReference>
<keyword evidence="2" id="KW-0732">Signal</keyword>
<gene>
    <name evidence="3" type="ORF">CB0940_03772</name>
    <name evidence="4" type="ORF">RHO25_005586</name>
</gene>
<feature type="transmembrane region" description="Helical" evidence="1">
    <location>
        <begin position="109"/>
        <end position="133"/>
    </location>
</feature>
<proteinExistence type="predicted"/>
<evidence type="ECO:0000256" key="2">
    <source>
        <dbReference type="SAM" id="SignalP"/>
    </source>
</evidence>
<name>A0A2G5I241_CERBT</name>
<dbReference type="AlphaFoldDB" id="A0A2G5I241"/>
<feature type="transmembrane region" description="Helical" evidence="1">
    <location>
        <begin position="205"/>
        <end position="225"/>
    </location>
</feature>
<keyword evidence="1" id="KW-0812">Transmembrane</keyword>
<evidence type="ECO:0000313" key="4">
    <source>
        <dbReference type="EMBL" id="WPB00966.1"/>
    </source>
</evidence>
<feature type="signal peptide" evidence="2">
    <location>
        <begin position="1"/>
        <end position="23"/>
    </location>
</feature>
<keyword evidence="1" id="KW-0472">Membrane</keyword>
<evidence type="ECO:0000313" key="3">
    <source>
        <dbReference type="EMBL" id="PIA98818.1"/>
    </source>
</evidence>
<keyword evidence="6" id="KW-1185">Reference proteome</keyword>
<reference evidence="4 6" key="2">
    <citation type="submission" date="2023-09" db="EMBL/GenBank/DDBJ databases">
        <title>Complete-Gapless Cercospora beticola genome.</title>
        <authorList>
            <person name="Wyatt N.A."/>
            <person name="Spanner R.E."/>
            <person name="Bolton M.D."/>
        </authorList>
    </citation>
    <scope>NUCLEOTIDE SEQUENCE [LARGE SCALE GENOMIC DNA]</scope>
    <source>
        <strain evidence="4">Cb09-40</strain>
    </source>
</reference>
<protein>
    <submittedName>
        <fullName evidence="3">Uncharacterized protein</fullName>
    </submittedName>
</protein>
<keyword evidence="1" id="KW-1133">Transmembrane helix</keyword>
<organism evidence="3 5">
    <name type="scientific">Cercospora beticola</name>
    <name type="common">Sugarbeet leaf spot fungus</name>
    <dbReference type="NCBI Taxonomy" id="122368"/>
    <lineage>
        <taxon>Eukaryota</taxon>
        <taxon>Fungi</taxon>
        <taxon>Dikarya</taxon>
        <taxon>Ascomycota</taxon>
        <taxon>Pezizomycotina</taxon>
        <taxon>Dothideomycetes</taxon>
        <taxon>Dothideomycetidae</taxon>
        <taxon>Mycosphaerellales</taxon>
        <taxon>Mycosphaerellaceae</taxon>
        <taxon>Cercospora</taxon>
    </lineage>
</organism>
<sequence length="245" mass="27491">MASPPLALKISLGLLMLDSLIETAFVSSMVRWLHTRAGRDFLFTSSNSTHPLHGKPLNLLIDQGHTSNGAAGTAFVLISLGGILSLKLRHHATSHPHNTRSSTSTFSKIIHTTWLIFTFLSMLLSLGALIYTFTLTSSHTDQHIDTTLAASLNNQPYPNQVPYPKDSWTPENWFKAVLEIPLVSKSDRDTINFHLRIMQAWRWNLIPMFILGLAVFVCATIDAVAQWKKDRQVRSFMREGKRLSV</sequence>
<reference evidence="3 5" key="1">
    <citation type="submission" date="2015-10" db="EMBL/GenBank/DDBJ databases">
        <title>The cercosporin biosynthetic gene cluster was horizontally transferred to several fungal lineages and shown to be expanded in Cercospora beticola based on microsynteny with recipient genomes.</title>
        <authorList>
            <person name="De Jonge R."/>
            <person name="Ebert M.K."/>
            <person name="Suttle J.C."/>
            <person name="Jurick Ii W.M."/>
            <person name="Secor G.A."/>
            <person name="Thomma B.P."/>
            <person name="Van De Peer Y."/>
            <person name="Bolton M.D."/>
        </authorList>
    </citation>
    <scope>NUCLEOTIDE SEQUENCE [LARGE SCALE GENOMIC DNA]</scope>
    <source>
        <strain evidence="3 5">09-40</strain>
    </source>
</reference>
<accession>A0A2G5I241</accession>
<evidence type="ECO:0000313" key="5">
    <source>
        <dbReference type="Proteomes" id="UP000230605"/>
    </source>
</evidence>
<feature type="transmembrane region" description="Helical" evidence="1">
    <location>
        <begin position="69"/>
        <end position="88"/>
    </location>
</feature>
<dbReference type="EMBL" id="CP134186">
    <property type="protein sequence ID" value="WPB00966.1"/>
    <property type="molecule type" value="Genomic_DNA"/>
</dbReference>
<feature type="chain" id="PRO_5013700356" evidence="2">
    <location>
        <begin position="24"/>
        <end position="245"/>
    </location>
</feature>